<dbReference type="Gramene" id="C.cajan_32487.t">
    <property type="protein sequence ID" value="C.cajan_32487.t.cds1"/>
    <property type="gene ID" value="C.cajan_32487"/>
</dbReference>
<protein>
    <submittedName>
        <fullName evidence="2">Peptide-N4-(N-acetyl-beta-glucosaminyl)asparagine amidase A</fullName>
    </submittedName>
</protein>
<reference evidence="2" key="1">
    <citation type="journal article" date="2012" name="Nat. Biotechnol.">
        <title>Draft genome sequence of pigeonpea (Cajanus cajan), an orphan legume crop of resource-poor farmers.</title>
        <authorList>
            <person name="Varshney R.K."/>
            <person name="Chen W."/>
            <person name="Li Y."/>
            <person name="Bharti A.K."/>
            <person name="Saxena R.K."/>
            <person name="Schlueter J.A."/>
            <person name="Donoghue M.T."/>
            <person name="Azam S."/>
            <person name="Fan G."/>
            <person name="Whaley A.M."/>
            <person name="Farmer A.D."/>
            <person name="Sheridan J."/>
            <person name="Iwata A."/>
            <person name="Tuteja R."/>
            <person name="Penmetsa R.V."/>
            <person name="Wu W."/>
            <person name="Upadhyaya H.D."/>
            <person name="Yang S.P."/>
            <person name="Shah T."/>
            <person name="Saxena K.B."/>
            <person name="Michael T."/>
            <person name="McCombie W.R."/>
            <person name="Yang B."/>
            <person name="Zhang G."/>
            <person name="Yang H."/>
            <person name="Wang J."/>
            <person name="Spillane C."/>
            <person name="Cook D.R."/>
            <person name="May G.D."/>
            <person name="Xu X."/>
            <person name="Jackson S.A."/>
        </authorList>
    </citation>
    <scope>NUCLEOTIDE SEQUENCE [LARGE SCALE GENOMIC DNA]</scope>
</reference>
<keyword evidence="3" id="KW-1185">Reference proteome</keyword>
<dbReference type="Pfam" id="PF25156">
    <property type="entry name" value="PNGase_A_C"/>
    <property type="match status" value="1"/>
</dbReference>
<sequence length="320" mass="35599">MDEFWYTNPPDEYLNVAKNLSNVRWGGSFREVLVSLDGNLVGAVWPFTVIYTGGVNLYLWRPITGIGSFDLPSYDIEVTPFLGTLLDGKSHLVRFNVTNALNVWFIDANLHLWLDGKSSRTEGGLEELVDKPLAVSLAYDFQGLNGSFSTSAKRSIFSSGWIRSSYGNITTTFAQDFVYNNSMVIGNNGNENIVNQVILLNESVHANLSSPFVDDTYRNFSLYSDEYGMDKDGYTLVLSNVTLGFEENKSRSSAFGFPKSALKNVQNGKAIMVMKGDLVVNGLGKTKQDYSYTSDGYCYSRKVGSSNYTILFDEVTYSCN</sequence>
<feature type="domain" description="Peptide N-acetyl-beta-D-glucosaminyl asparaginase amidase A N-terminal" evidence="1">
    <location>
        <begin position="2"/>
        <end position="126"/>
    </location>
</feature>
<name>A0A151RJQ6_CAJCA</name>
<dbReference type="Proteomes" id="UP000075243">
    <property type="component" value="Unassembled WGS sequence"/>
</dbReference>
<organism evidence="2 3">
    <name type="scientific">Cajanus cajan</name>
    <name type="common">Pigeon pea</name>
    <name type="synonym">Cajanus indicus</name>
    <dbReference type="NCBI Taxonomy" id="3821"/>
    <lineage>
        <taxon>Eukaryota</taxon>
        <taxon>Viridiplantae</taxon>
        <taxon>Streptophyta</taxon>
        <taxon>Embryophyta</taxon>
        <taxon>Tracheophyta</taxon>
        <taxon>Spermatophyta</taxon>
        <taxon>Magnoliopsida</taxon>
        <taxon>eudicotyledons</taxon>
        <taxon>Gunneridae</taxon>
        <taxon>Pentapetalae</taxon>
        <taxon>rosids</taxon>
        <taxon>fabids</taxon>
        <taxon>Fabales</taxon>
        <taxon>Fabaceae</taxon>
        <taxon>Papilionoideae</taxon>
        <taxon>50 kb inversion clade</taxon>
        <taxon>NPAAA clade</taxon>
        <taxon>indigoferoid/millettioid clade</taxon>
        <taxon>Phaseoleae</taxon>
        <taxon>Cajanus</taxon>
    </lineage>
</organism>
<dbReference type="InterPro" id="IPR056948">
    <property type="entry name" value="PNGaseA_N"/>
</dbReference>
<dbReference type="Pfam" id="PF12222">
    <property type="entry name" value="PNGaseA"/>
    <property type="match status" value="1"/>
</dbReference>
<dbReference type="EMBL" id="KQ483700">
    <property type="protein sequence ID" value="KYP42782.1"/>
    <property type="molecule type" value="Genomic_DNA"/>
</dbReference>
<dbReference type="PANTHER" id="PTHR31104">
    <property type="entry name" value="PEPTIDE-N4-(N-ACETYL-BETA-GLUCOSAMINYL)ASPARAGINE AMIDASE A PROTEIN"/>
    <property type="match status" value="1"/>
</dbReference>
<evidence type="ECO:0000313" key="2">
    <source>
        <dbReference type="EMBL" id="KYP42782.1"/>
    </source>
</evidence>
<proteinExistence type="predicted"/>
<dbReference type="AlphaFoldDB" id="A0A151RJQ6"/>
<dbReference type="InterPro" id="IPR021102">
    <property type="entry name" value="PNGase_A"/>
</dbReference>
<evidence type="ECO:0000313" key="3">
    <source>
        <dbReference type="Proteomes" id="UP000075243"/>
    </source>
</evidence>
<dbReference type="OMA" id="MEVANFT"/>
<evidence type="ECO:0000259" key="1">
    <source>
        <dbReference type="Pfam" id="PF12222"/>
    </source>
</evidence>
<accession>A0A151RJQ6</accession>
<gene>
    <name evidence="2" type="ORF">KK1_035812</name>
</gene>